<feature type="region of interest" description="Disordered" evidence="1">
    <location>
        <begin position="1"/>
        <end position="122"/>
    </location>
</feature>
<evidence type="ECO:0000313" key="3">
    <source>
        <dbReference type="Proteomes" id="UP000184300"/>
    </source>
</evidence>
<feature type="region of interest" description="Disordered" evidence="1">
    <location>
        <begin position="143"/>
        <end position="187"/>
    </location>
</feature>
<feature type="compositionally biased region" description="Polar residues" evidence="1">
    <location>
        <begin position="152"/>
        <end position="167"/>
    </location>
</feature>
<dbReference type="Proteomes" id="UP000184300">
    <property type="component" value="Unassembled WGS sequence"/>
</dbReference>
<dbReference type="RefSeq" id="XP_022401719.1">
    <property type="nucleotide sequence ID" value="XM_022543425.1"/>
</dbReference>
<dbReference type="OrthoDB" id="5366332at2759"/>
<name>A0A1L9VMA0_ASPGL</name>
<evidence type="ECO:0000256" key="1">
    <source>
        <dbReference type="SAM" id="MobiDB-lite"/>
    </source>
</evidence>
<dbReference type="AlphaFoldDB" id="A0A1L9VMA0"/>
<dbReference type="VEuPathDB" id="FungiDB:ASPGLDRAFT_24895"/>
<keyword evidence="3" id="KW-1185">Reference proteome</keyword>
<feature type="compositionally biased region" description="Polar residues" evidence="1">
    <location>
        <begin position="1"/>
        <end position="22"/>
    </location>
</feature>
<protein>
    <submittedName>
        <fullName evidence="2">Uncharacterized protein</fullName>
    </submittedName>
</protein>
<accession>A0A1L9VMA0</accession>
<sequence>MANSFSIHTKSLSTPAPETTEINPDGDITTASRKPSSSTTSTMDLGSPTRHTPKRSRTATSSPPSSYSHASSHHYRPTSRSTAHSNPTSRRSSRHSSPRRAPTSISLTPSVHSASRRPPRQKRESLLALHRESCRLFQVPDQEVMSPPPISTKMSVQHISSAASSDIGSPPLSPGLYAQSSISDRSLDHGRPSTIYPIPAEPPCKEPSNTVNTVIDWTSPSTRRREYAKIDRASHGVRGLWRKVAPRWCQFRNDRMPFFEPDKNGKTNYEGSVRRFRMDLPDEPELARSRRGGFRLGGRRHTAV</sequence>
<feature type="compositionally biased region" description="Polar residues" evidence="1">
    <location>
        <begin position="29"/>
        <end position="44"/>
    </location>
</feature>
<evidence type="ECO:0000313" key="2">
    <source>
        <dbReference type="EMBL" id="OJJ85021.1"/>
    </source>
</evidence>
<organism evidence="2 3">
    <name type="scientific">Aspergillus glaucus CBS 516.65</name>
    <dbReference type="NCBI Taxonomy" id="1160497"/>
    <lineage>
        <taxon>Eukaryota</taxon>
        <taxon>Fungi</taxon>
        <taxon>Dikarya</taxon>
        <taxon>Ascomycota</taxon>
        <taxon>Pezizomycotina</taxon>
        <taxon>Eurotiomycetes</taxon>
        <taxon>Eurotiomycetidae</taxon>
        <taxon>Eurotiales</taxon>
        <taxon>Aspergillaceae</taxon>
        <taxon>Aspergillus</taxon>
        <taxon>Aspergillus subgen. Aspergillus</taxon>
    </lineage>
</organism>
<dbReference type="GeneID" id="34459686"/>
<gene>
    <name evidence="2" type="ORF">ASPGLDRAFT_24895</name>
</gene>
<dbReference type="EMBL" id="KV878895">
    <property type="protein sequence ID" value="OJJ85021.1"/>
    <property type="molecule type" value="Genomic_DNA"/>
</dbReference>
<feature type="compositionally biased region" description="Low complexity" evidence="1">
    <location>
        <begin position="58"/>
        <end position="70"/>
    </location>
</feature>
<proteinExistence type="predicted"/>
<reference evidence="3" key="1">
    <citation type="journal article" date="2017" name="Genome Biol.">
        <title>Comparative genomics reveals high biological diversity and specific adaptations in the industrially and medically important fungal genus Aspergillus.</title>
        <authorList>
            <person name="de Vries R.P."/>
            <person name="Riley R."/>
            <person name="Wiebenga A."/>
            <person name="Aguilar-Osorio G."/>
            <person name="Amillis S."/>
            <person name="Uchima C.A."/>
            <person name="Anderluh G."/>
            <person name="Asadollahi M."/>
            <person name="Askin M."/>
            <person name="Barry K."/>
            <person name="Battaglia E."/>
            <person name="Bayram O."/>
            <person name="Benocci T."/>
            <person name="Braus-Stromeyer S.A."/>
            <person name="Caldana C."/>
            <person name="Canovas D."/>
            <person name="Cerqueira G.C."/>
            <person name="Chen F."/>
            <person name="Chen W."/>
            <person name="Choi C."/>
            <person name="Clum A."/>
            <person name="Dos Santos R.A."/>
            <person name="Damasio A.R."/>
            <person name="Diallinas G."/>
            <person name="Emri T."/>
            <person name="Fekete E."/>
            <person name="Flipphi M."/>
            <person name="Freyberg S."/>
            <person name="Gallo A."/>
            <person name="Gournas C."/>
            <person name="Habgood R."/>
            <person name="Hainaut M."/>
            <person name="Harispe M.L."/>
            <person name="Henrissat B."/>
            <person name="Hilden K.S."/>
            <person name="Hope R."/>
            <person name="Hossain A."/>
            <person name="Karabika E."/>
            <person name="Karaffa L."/>
            <person name="Karanyi Z."/>
            <person name="Krasevec N."/>
            <person name="Kuo A."/>
            <person name="Kusch H."/>
            <person name="LaButti K."/>
            <person name="Lagendijk E.L."/>
            <person name="Lapidus A."/>
            <person name="Levasseur A."/>
            <person name="Lindquist E."/>
            <person name="Lipzen A."/>
            <person name="Logrieco A.F."/>
            <person name="MacCabe A."/>
            <person name="Maekelae M.R."/>
            <person name="Malavazi I."/>
            <person name="Melin P."/>
            <person name="Meyer V."/>
            <person name="Mielnichuk N."/>
            <person name="Miskei M."/>
            <person name="Molnar A.P."/>
            <person name="Mule G."/>
            <person name="Ngan C.Y."/>
            <person name="Orejas M."/>
            <person name="Orosz E."/>
            <person name="Ouedraogo J.P."/>
            <person name="Overkamp K.M."/>
            <person name="Park H.-S."/>
            <person name="Perrone G."/>
            <person name="Piumi F."/>
            <person name="Punt P.J."/>
            <person name="Ram A.F."/>
            <person name="Ramon A."/>
            <person name="Rauscher S."/>
            <person name="Record E."/>
            <person name="Riano-Pachon D.M."/>
            <person name="Robert V."/>
            <person name="Roehrig J."/>
            <person name="Ruller R."/>
            <person name="Salamov A."/>
            <person name="Salih N.S."/>
            <person name="Samson R.A."/>
            <person name="Sandor E."/>
            <person name="Sanguinetti M."/>
            <person name="Schuetze T."/>
            <person name="Sepcic K."/>
            <person name="Shelest E."/>
            <person name="Sherlock G."/>
            <person name="Sophianopoulou V."/>
            <person name="Squina F.M."/>
            <person name="Sun H."/>
            <person name="Susca A."/>
            <person name="Todd R.B."/>
            <person name="Tsang A."/>
            <person name="Unkles S.E."/>
            <person name="van de Wiele N."/>
            <person name="van Rossen-Uffink D."/>
            <person name="Oliveira J.V."/>
            <person name="Vesth T.C."/>
            <person name="Visser J."/>
            <person name="Yu J.-H."/>
            <person name="Zhou M."/>
            <person name="Andersen M.R."/>
            <person name="Archer D.B."/>
            <person name="Baker S.E."/>
            <person name="Benoit I."/>
            <person name="Brakhage A.A."/>
            <person name="Braus G.H."/>
            <person name="Fischer R."/>
            <person name="Frisvad J.C."/>
            <person name="Goldman G.H."/>
            <person name="Houbraken J."/>
            <person name="Oakley B."/>
            <person name="Pocsi I."/>
            <person name="Scazzocchio C."/>
            <person name="Seiboth B."/>
            <person name="vanKuyk P.A."/>
            <person name="Wortman J."/>
            <person name="Dyer P.S."/>
            <person name="Grigoriev I.V."/>
        </authorList>
    </citation>
    <scope>NUCLEOTIDE SEQUENCE [LARGE SCALE GENOMIC DNA]</scope>
    <source>
        <strain evidence="3">CBS 516.65</strain>
    </source>
</reference>